<comment type="caution">
    <text evidence="2">The sequence shown here is derived from an EMBL/GenBank/DDBJ whole genome shotgun (WGS) entry which is preliminary data.</text>
</comment>
<protein>
    <recommendedName>
        <fullName evidence="1">F-box domain-containing protein</fullName>
    </recommendedName>
</protein>
<keyword evidence="3" id="KW-1185">Reference proteome</keyword>
<dbReference type="SUPFAM" id="SSF81383">
    <property type="entry name" value="F-box domain"/>
    <property type="match status" value="1"/>
</dbReference>
<dbReference type="InterPro" id="IPR001810">
    <property type="entry name" value="F-box_dom"/>
</dbReference>
<dbReference type="InterPro" id="IPR036047">
    <property type="entry name" value="F-box-like_dom_sf"/>
</dbReference>
<sequence length="482" mass="55033">MPFHDLDEHAVAEILACCDIRDVLSFTRVNRQCRILALSKQLWIHLIRDLEYRGLRDSDPKEHLHTLTTSQLQDLVKHTVLGPRTWSPTCPTPPKIKRDVVVRFDKPLARRTSVVLLPGGKYIFLCERWDDLKIVQVATGRRVWIPPSRVASWSWDMMDGGDRIVVDFQTYGSSYEKAIHIVEIDLETGDCREALCLPILDDVEHPSLHGDFFSICIRTEFAFEASDLLLIINWRTKTYALLEFPPSFTMRAVLLPDHVVVTYTETQPTNRRRLLIYSLTSPSLLWRPIHAMPRLLDITSPQHPTPLITHALPESPNQVQILSLRVYKDPLQHNASVITIYNSAREELLPNMGFFSRLFSAFGWHNTDALPYVRYRSALQSFHFSVNPECRFRVLAPVRAAHFSTPPALTLAGYGVDMPLYGSLVFMDARCEREGVCVVDSEPTREVLQRRTVDSGHVSPLGVYSSAVVDVGEFEVRVSYFV</sequence>
<dbReference type="EMBL" id="JARKIF010000011">
    <property type="protein sequence ID" value="KAJ7627318.1"/>
    <property type="molecule type" value="Genomic_DNA"/>
</dbReference>
<dbReference type="AlphaFoldDB" id="A0AAD7BQ43"/>
<feature type="domain" description="F-box" evidence="1">
    <location>
        <begin position="4"/>
        <end position="44"/>
    </location>
</feature>
<dbReference type="Proteomes" id="UP001221142">
    <property type="component" value="Unassembled WGS sequence"/>
</dbReference>
<organism evidence="2 3">
    <name type="scientific">Roridomyces roridus</name>
    <dbReference type="NCBI Taxonomy" id="1738132"/>
    <lineage>
        <taxon>Eukaryota</taxon>
        <taxon>Fungi</taxon>
        <taxon>Dikarya</taxon>
        <taxon>Basidiomycota</taxon>
        <taxon>Agaricomycotina</taxon>
        <taxon>Agaricomycetes</taxon>
        <taxon>Agaricomycetidae</taxon>
        <taxon>Agaricales</taxon>
        <taxon>Marasmiineae</taxon>
        <taxon>Mycenaceae</taxon>
        <taxon>Roridomyces</taxon>
    </lineage>
</organism>
<reference evidence="2" key="1">
    <citation type="submission" date="2023-03" db="EMBL/GenBank/DDBJ databases">
        <title>Massive genome expansion in bonnet fungi (Mycena s.s.) driven by repeated elements and novel gene families across ecological guilds.</title>
        <authorList>
            <consortium name="Lawrence Berkeley National Laboratory"/>
            <person name="Harder C.B."/>
            <person name="Miyauchi S."/>
            <person name="Viragh M."/>
            <person name="Kuo A."/>
            <person name="Thoen E."/>
            <person name="Andreopoulos B."/>
            <person name="Lu D."/>
            <person name="Skrede I."/>
            <person name="Drula E."/>
            <person name="Henrissat B."/>
            <person name="Morin E."/>
            <person name="Kohler A."/>
            <person name="Barry K."/>
            <person name="LaButti K."/>
            <person name="Morin E."/>
            <person name="Salamov A."/>
            <person name="Lipzen A."/>
            <person name="Mereny Z."/>
            <person name="Hegedus B."/>
            <person name="Baldrian P."/>
            <person name="Stursova M."/>
            <person name="Weitz H."/>
            <person name="Taylor A."/>
            <person name="Grigoriev I.V."/>
            <person name="Nagy L.G."/>
            <person name="Martin F."/>
            <person name="Kauserud H."/>
        </authorList>
    </citation>
    <scope>NUCLEOTIDE SEQUENCE</scope>
    <source>
        <strain evidence="2">9284</strain>
    </source>
</reference>
<evidence type="ECO:0000313" key="3">
    <source>
        <dbReference type="Proteomes" id="UP001221142"/>
    </source>
</evidence>
<gene>
    <name evidence="2" type="ORF">FB45DRAFT_921061</name>
</gene>
<dbReference type="Pfam" id="PF00646">
    <property type="entry name" value="F-box"/>
    <property type="match status" value="1"/>
</dbReference>
<name>A0AAD7BQ43_9AGAR</name>
<accession>A0AAD7BQ43</accession>
<evidence type="ECO:0000259" key="1">
    <source>
        <dbReference type="Pfam" id="PF00646"/>
    </source>
</evidence>
<evidence type="ECO:0000313" key="2">
    <source>
        <dbReference type="EMBL" id="KAJ7627318.1"/>
    </source>
</evidence>
<proteinExistence type="predicted"/>